<dbReference type="SMART" id="SM00220">
    <property type="entry name" value="S_TKc"/>
    <property type="match status" value="1"/>
</dbReference>
<keyword evidence="11" id="KW-1185">Reference proteome</keyword>
<evidence type="ECO:0000256" key="1">
    <source>
        <dbReference type="ARBA" id="ARBA00012513"/>
    </source>
</evidence>
<comment type="catalytic activity">
    <reaction evidence="8">
        <text>L-seryl-[protein] + ATP = O-phospho-L-seryl-[protein] + ADP + H(+)</text>
        <dbReference type="Rhea" id="RHEA:17989"/>
        <dbReference type="Rhea" id="RHEA-COMP:9863"/>
        <dbReference type="Rhea" id="RHEA-COMP:11604"/>
        <dbReference type="ChEBI" id="CHEBI:15378"/>
        <dbReference type="ChEBI" id="CHEBI:29999"/>
        <dbReference type="ChEBI" id="CHEBI:30616"/>
        <dbReference type="ChEBI" id="CHEBI:83421"/>
        <dbReference type="ChEBI" id="CHEBI:456216"/>
        <dbReference type="EC" id="2.7.11.1"/>
    </reaction>
</comment>
<evidence type="ECO:0000256" key="4">
    <source>
        <dbReference type="ARBA" id="ARBA00022741"/>
    </source>
</evidence>
<keyword evidence="4" id="KW-0547">Nucleotide-binding</keyword>
<comment type="catalytic activity">
    <reaction evidence="7">
        <text>L-threonyl-[protein] + ATP = O-phospho-L-threonyl-[protein] + ADP + H(+)</text>
        <dbReference type="Rhea" id="RHEA:46608"/>
        <dbReference type="Rhea" id="RHEA-COMP:11060"/>
        <dbReference type="Rhea" id="RHEA-COMP:11605"/>
        <dbReference type="ChEBI" id="CHEBI:15378"/>
        <dbReference type="ChEBI" id="CHEBI:30013"/>
        <dbReference type="ChEBI" id="CHEBI:30616"/>
        <dbReference type="ChEBI" id="CHEBI:61977"/>
        <dbReference type="ChEBI" id="CHEBI:456216"/>
        <dbReference type="EC" id="2.7.11.1"/>
    </reaction>
</comment>
<dbReference type="PROSITE" id="PS50011">
    <property type="entry name" value="PROTEIN_KINASE_DOM"/>
    <property type="match status" value="1"/>
</dbReference>
<keyword evidence="5 10" id="KW-0418">Kinase</keyword>
<keyword evidence="6" id="KW-0067">ATP-binding</keyword>
<dbReference type="EMBL" id="LXQA010011752">
    <property type="protein sequence ID" value="MCH87213.1"/>
    <property type="molecule type" value="Genomic_DNA"/>
</dbReference>
<keyword evidence="2" id="KW-0723">Serine/threonine-protein kinase</keyword>
<evidence type="ECO:0000256" key="5">
    <source>
        <dbReference type="ARBA" id="ARBA00022777"/>
    </source>
</evidence>
<organism evidence="10 11">
    <name type="scientific">Trifolium medium</name>
    <dbReference type="NCBI Taxonomy" id="97028"/>
    <lineage>
        <taxon>Eukaryota</taxon>
        <taxon>Viridiplantae</taxon>
        <taxon>Streptophyta</taxon>
        <taxon>Embryophyta</taxon>
        <taxon>Tracheophyta</taxon>
        <taxon>Spermatophyta</taxon>
        <taxon>Magnoliopsida</taxon>
        <taxon>eudicotyledons</taxon>
        <taxon>Gunneridae</taxon>
        <taxon>Pentapetalae</taxon>
        <taxon>rosids</taxon>
        <taxon>fabids</taxon>
        <taxon>Fabales</taxon>
        <taxon>Fabaceae</taxon>
        <taxon>Papilionoideae</taxon>
        <taxon>50 kb inversion clade</taxon>
        <taxon>NPAAA clade</taxon>
        <taxon>Hologalegina</taxon>
        <taxon>IRL clade</taxon>
        <taxon>Trifolieae</taxon>
        <taxon>Trifolium</taxon>
    </lineage>
</organism>
<evidence type="ECO:0000259" key="9">
    <source>
        <dbReference type="PROSITE" id="PS50011"/>
    </source>
</evidence>
<dbReference type="InterPro" id="IPR050588">
    <property type="entry name" value="WNK_Ser-Thr_kinase"/>
</dbReference>
<dbReference type="Gene3D" id="1.10.510.10">
    <property type="entry name" value="Transferase(Phosphotransferase) domain 1"/>
    <property type="match status" value="1"/>
</dbReference>
<evidence type="ECO:0000256" key="6">
    <source>
        <dbReference type="ARBA" id="ARBA00022840"/>
    </source>
</evidence>
<dbReference type="InterPro" id="IPR011009">
    <property type="entry name" value="Kinase-like_dom_sf"/>
</dbReference>
<evidence type="ECO:0000256" key="7">
    <source>
        <dbReference type="ARBA" id="ARBA00047899"/>
    </source>
</evidence>
<protein>
    <recommendedName>
        <fullName evidence="1">non-specific serine/threonine protein kinase</fullName>
        <ecNumber evidence="1">2.7.11.1</ecNumber>
    </recommendedName>
</protein>
<evidence type="ECO:0000313" key="10">
    <source>
        <dbReference type="EMBL" id="MCH87213.1"/>
    </source>
</evidence>
<accession>A0A392MJ55</accession>
<evidence type="ECO:0000313" key="11">
    <source>
        <dbReference type="Proteomes" id="UP000265520"/>
    </source>
</evidence>
<evidence type="ECO:0000256" key="8">
    <source>
        <dbReference type="ARBA" id="ARBA00048679"/>
    </source>
</evidence>
<dbReference type="Proteomes" id="UP000265520">
    <property type="component" value="Unassembled WGS sequence"/>
</dbReference>
<dbReference type="SUPFAM" id="SSF56112">
    <property type="entry name" value="Protein kinase-like (PK-like)"/>
    <property type="match status" value="1"/>
</dbReference>
<feature type="non-terminal residue" evidence="10">
    <location>
        <position position="1"/>
    </location>
</feature>
<dbReference type="GO" id="GO:0004674">
    <property type="term" value="F:protein serine/threonine kinase activity"/>
    <property type="evidence" value="ECO:0007669"/>
    <property type="project" value="UniProtKB-KW"/>
</dbReference>
<reference evidence="10 11" key="1">
    <citation type="journal article" date="2018" name="Front. Plant Sci.">
        <title>Red Clover (Trifolium pratense) and Zigzag Clover (T. medium) - A Picture of Genomic Similarities and Differences.</title>
        <authorList>
            <person name="Dluhosova J."/>
            <person name="Istvanek J."/>
            <person name="Nedelnik J."/>
            <person name="Repkova J."/>
        </authorList>
    </citation>
    <scope>NUCLEOTIDE SEQUENCE [LARGE SCALE GENOMIC DNA]</scope>
    <source>
        <strain evidence="11">cv. 10/8</strain>
        <tissue evidence="10">Leaf</tissue>
    </source>
</reference>
<sequence length="261" mass="29373">YRAFDEVNGIEVAWGQVQIDELLKRPGDLDRLYSEVHLLKSLRHNNILRFYNSWVDDKRKTVNMITELFTSGSLRHYIYTYEILVGTPEFMAPEMYDENYNELADIYSFGMCMLELGIMPVALSKVIDPDIKAFIEKCLVPASQRLSAKELLMDPFVQVNGSAKNISFPLPDIVLPKLGASENRCMLSEGPAGAHIEAVSMDLCDTNKLPVITVLDNSTIDVSSSPTVEIRRLKGGDTYFLKGDQNDENSVSLVLRIADQK</sequence>
<proteinExistence type="predicted"/>
<evidence type="ECO:0000256" key="3">
    <source>
        <dbReference type="ARBA" id="ARBA00022679"/>
    </source>
</evidence>
<dbReference type="AlphaFoldDB" id="A0A392MJ55"/>
<dbReference type="EC" id="2.7.11.1" evidence="1"/>
<gene>
    <name evidence="10" type="ORF">A2U01_0008079</name>
</gene>
<feature type="domain" description="Protein kinase" evidence="9">
    <location>
        <begin position="1"/>
        <end position="157"/>
    </location>
</feature>
<keyword evidence="3" id="KW-0808">Transferase</keyword>
<dbReference type="GO" id="GO:0005524">
    <property type="term" value="F:ATP binding"/>
    <property type="evidence" value="ECO:0007669"/>
    <property type="project" value="UniProtKB-KW"/>
</dbReference>
<name>A0A392MJ55_9FABA</name>
<feature type="non-terminal residue" evidence="10">
    <location>
        <position position="261"/>
    </location>
</feature>
<dbReference type="PANTHER" id="PTHR13902">
    <property type="entry name" value="SERINE/THREONINE-PROTEIN KINASE WNK WITH NO LYSINE -RELATED"/>
    <property type="match status" value="1"/>
</dbReference>
<dbReference type="InterPro" id="IPR000719">
    <property type="entry name" value="Prot_kinase_dom"/>
</dbReference>
<evidence type="ECO:0000256" key="2">
    <source>
        <dbReference type="ARBA" id="ARBA00022527"/>
    </source>
</evidence>
<dbReference type="FunFam" id="3.30.200.20:FF:000075">
    <property type="entry name" value="Probable serine/threonine-protein kinase WNK1"/>
    <property type="match status" value="1"/>
</dbReference>
<dbReference type="Gene3D" id="3.30.200.20">
    <property type="entry name" value="Phosphorylase Kinase, domain 1"/>
    <property type="match status" value="1"/>
</dbReference>
<comment type="caution">
    <text evidence="10">The sequence shown here is derived from an EMBL/GenBank/DDBJ whole genome shotgun (WGS) entry which is preliminary data.</text>
</comment>